<reference evidence="4" key="1">
    <citation type="journal article" date="2010" name="Genome Biol.">
        <title>Genome sequence of the necrotrophic plant pathogen Pythium ultimum reveals original pathogenicity mechanisms and effector repertoire.</title>
        <authorList>
            <person name="Levesque C.A."/>
            <person name="Brouwer H."/>
            <person name="Cano L."/>
            <person name="Hamilton J.P."/>
            <person name="Holt C."/>
            <person name="Huitema E."/>
            <person name="Raffaele S."/>
            <person name="Robideau G.P."/>
            <person name="Thines M."/>
            <person name="Win J."/>
            <person name="Zerillo M.M."/>
            <person name="Beakes G.W."/>
            <person name="Boore J.L."/>
            <person name="Busam D."/>
            <person name="Dumas B."/>
            <person name="Ferriera S."/>
            <person name="Fuerstenberg S.I."/>
            <person name="Gachon C.M."/>
            <person name="Gaulin E."/>
            <person name="Govers F."/>
            <person name="Grenville-Briggs L."/>
            <person name="Horner N."/>
            <person name="Hostetler J."/>
            <person name="Jiang R.H."/>
            <person name="Johnson J."/>
            <person name="Krajaejun T."/>
            <person name="Lin H."/>
            <person name="Meijer H.J."/>
            <person name="Moore B."/>
            <person name="Morris P."/>
            <person name="Phuntmart V."/>
            <person name="Puiu D."/>
            <person name="Shetty J."/>
            <person name="Stajich J.E."/>
            <person name="Tripathy S."/>
            <person name="Wawra S."/>
            <person name="van West P."/>
            <person name="Whitty B.R."/>
            <person name="Coutinho P.M."/>
            <person name="Henrissat B."/>
            <person name="Martin F."/>
            <person name="Thomas P.D."/>
            <person name="Tyler B.M."/>
            <person name="De Vries R.P."/>
            <person name="Kamoun S."/>
            <person name="Yandell M."/>
            <person name="Tisserat N."/>
            <person name="Buell C.R."/>
        </authorList>
    </citation>
    <scope>NUCLEOTIDE SEQUENCE</scope>
    <source>
        <strain evidence="4">DAOM:BR144</strain>
    </source>
</reference>
<dbReference type="AlphaFoldDB" id="K3WUF6"/>
<reference evidence="4" key="2">
    <citation type="submission" date="2010-04" db="EMBL/GenBank/DDBJ databases">
        <authorList>
            <person name="Buell R."/>
            <person name="Hamilton J."/>
            <person name="Hostetler J."/>
        </authorList>
    </citation>
    <scope>NUCLEOTIDE SEQUENCE [LARGE SCALE GENOMIC DNA]</scope>
    <source>
        <strain evidence="4">DAOM:BR144</strain>
    </source>
</reference>
<keyword evidence="4" id="KW-1185">Reference proteome</keyword>
<evidence type="ECO:0000313" key="4">
    <source>
        <dbReference type="Proteomes" id="UP000019132"/>
    </source>
</evidence>
<sequence>MADARVPHAAANQEEEHEEEQTTKPPLPPSLDAWLQTWSQFFQRALDRFLRETYGHPLSVQTLAVASAMLLLSCLLYFLSPLLEDDYHIYQKYLPWVYYLDYGQYNSFVVDHVVVFLAISLPMGWLLLWNVAYSRVVNRLEVALLLLRIACCLTVCFSLTVILTEFLSRRVMIALLAFSYGALGLVYSWSVPVWRWYLDEATTKGLIAFLPESVQELLLRTSLLEWMTDTTMSDKIQPFLPFLLPLSRAEQTRLLERMPVENQLVLTRPGLLPLLPESVQKALLPSEPSSDDSGDQLVVHRSSSDANADASDSSAVVAIRKVELSRTADAGFAFHHPDTKSLASQSSEDVLVDIISNRVWTGCKQLVQMPSSKTLNRTASVSTALFVLQLYASRKSRQMFVTTLQFLMTSAFGSVAACAILLRVFQLTNMSLPKRPLLRYAQQYLLRNRSTQAQLEGQATKDDTSSALRKAATSASVVLAVVYAMRKLRG</sequence>
<dbReference type="HOGENOM" id="CLU_046624_0_0_1"/>
<name>K3WUF6_GLOUD</name>
<evidence type="ECO:0000256" key="2">
    <source>
        <dbReference type="SAM" id="Phobius"/>
    </source>
</evidence>
<protein>
    <submittedName>
        <fullName evidence="3">Uncharacterized protein</fullName>
    </submittedName>
</protein>
<feature type="region of interest" description="Disordered" evidence="1">
    <location>
        <begin position="284"/>
        <end position="308"/>
    </location>
</feature>
<feature type="transmembrane region" description="Helical" evidence="2">
    <location>
        <begin position="145"/>
        <end position="164"/>
    </location>
</feature>
<dbReference type="eggNOG" id="ENOG502RYJV">
    <property type="taxonomic scope" value="Eukaryota"/>
</dbReference>
<evidence type="ECO:0000313" key="3">
    <source>
        <dbReference type="EnsemblProtists" id="PYU1_T008603"/>
    </source>
</evidence>
<keyword evidence="2" id="KW-1133">Transmembrane helix</keyword>
<dbReference type="EMBL" id="GL376613">
    <property type="status" value="NOT_ANNOTATED_CDS"/>
    <property type="molecule type" value="Genomic_DNA"/>
</dbReference>
<dbReference type="InParanoid" id="K3WUF6"/>
<feature type="transmembrane region" description="Helical" evidence="2">
    <location>
        <begin position="113"/>
        <end position="133"/>
    </location>
</feature>
<keyword evidence="2" id="KW-0472">Membrane</keyword>
<dbReference type="Proteomes" id="UP000019132">
    <property type="component" value="Unassembled WGS sequence"/>
</dbReference>
<accession>K3WUF6</accession>
<dbReference type="OMA" id="SWSVPVW"/>
<reference evidence="3" key="3">
    <citation type="submission" date="2015-02" db="UniProtKB">
        <authorList>
            <consortium name="EnsemblProtists"/>
        </authorList>
    </citation>
    <scope>IDENTIFICATION</scope>
    <source>
        <strain evidence="3">DAOM BR144</strain>
    </source>
</reference>
<feature type="transmembrane region" description="Helical" evidence="2">
    <location>
        <begin position="170"/>
        <end position="189"/>
    </location>
</feature>
<proteinExistence type="predicted"/>
<feature type="transmembrane region" description="Helical" evidence="2">
    <location>
        <begin position="58"/>
        <end position="79"/>
    </location>
</feature>
<evidence type="ECO:0000256" key="1">
    <source>
        <dbReference type="SAM" id="MobiDB-lite"/>
    </source>
</evidence>
<feature type="transmembrane region" description="Helical" evidence="2">
    <location>
        <begin position="404"/>
        <end position="425"/>
    </location>
</feature>
<organism evidence="3 4">
    <name type="scientific">Globisporangium ultimum (strain ATCC 200006 / CBS 805.95 / DAOM BR144)</name>
    <name type="common">Pythium ultimum</name>
    <dbReference type="NCBI Taxonomy" id="431595"/>
    <lineage>
        <taxon>Eukaryota</taxon>
        <taxon>Sar</taxon>
        <taxon>Stramenopiles</taxon>
        <taxon>Oomycota</taxon>
        <taxon>Peronosporomycetes</taxon>
        <taxon>Pythiales</taxon>
        <taxon>Pythiaceae</taxon>
        <taxon>Globisporangium</taxon>
    </lineage>
</organism>
<dbReference type="VEuPathDB" id="FungiDB:PYU1_G008587"/>
<dbReference type="EnsemblProtists" id="PYU1_T008603">
    <property type="protein sequence ID" value="PYU1_T008603"/>
    <property type="gene ID" value="PYU1_G008587"/>
</dbReference>
<feature type="region of interest" description="Disordered" evidence="1">
    <location>
        <begin position="1"/>
        <end position="26"/>
    </location>
</feature>
<keyword evidence="2" id="KW-0812">Transmembrane</keyword>
<feature type="transmembrane region" description="Helical" evidence="2">
    <location>
        <begin position="374"/>
        <end position="392"/>
    </location>
</feature>